<dbReference type="Pfam" id="PF04480">
    <property type="entry name" value="DUF559"/>
    <property type="match status" value="1"/>
</dbReference>
<organism evidence="2 3">
    <name type="scientific">Microlunatus endophyticus</name>
    <dbReference type="NCBI Taxonomy" id="1716077"/>
    <lineage>
        <taxon>Bacteria</taxon>
        <taxon>Bacillati</taxon>
        <taxon>Actinomycetota</taxon>
        <taxon>Actinomycetes</taxon>
        <taxon>Propionibacteriales</taxon>
        <taxon>Propionibacteriaceae</taxon>
        <taxon>Microlunatus</taxon>
    </lineage>
</organism>
<keyword evidence="3" id="KW-1185">Reference proteome</keyword>
<reference evidence="2" key="1">
    <citation type="journal article" date="2014" name="Int. J. Syst. Evol. Microbiol.">
        <title>Complete genome sequence of Corynebacterium casei LMG S-19264T (=DSM 44701T), isolated from a smear-ripened cheese.</title>
        <authorList>
            <consortium name="US DOE Joint Genome Institute (JGI-PGF)"/>
            <person name="Walter F."/>
            <person name="Albersmeier A."/>
            <person name="Kalinowski J."/>
            <person name="Ruckert C."/>
        </authorList>
    </citation>
    <scope>NUCLEOTIDE SEQUENCE</scope>
    <source>
        <strain evidence="2">CGMCC 4.7306</strain>
    </source>
</reference>
<dbReference type="Proteomes" id="UP000613840">
    <property type="component" value="Unassembled WGS sequence"/>
</dbReference>
<protein>
    <recommendedName>
        <fullName evidence="1">DUF559 domain-containing protein</fullName>
    </recommendedName>
</protein>
<dbReference type="EMBL" id="BMMZ01000013">
    <property type="protein sequence ID" value="GGL78214.1"/>
    <property type="molecule type" value="Genomic_DNA"/>
</dbReference>
<sequence>MKADIEQLLRDNGGYLRRRDCPDRLRYRLDRLQASGQLVNLLPGFLTTPEGADSWAIRLRIGSSWAGPNSVVTRYSAARLTFWRTCENTTISFTVRNPPRPQSGWPVVNSTVPPELTWLRSGLRMSNPAYTAVELAADDDGPAVIDRALRSRQATLSAMTAALAAMRGRRGNGTRLQILQDSRDQPWSELERLGHRLLRQKRITGWRTNVWVDTRGGGYFADVLFRRARLIVEFDGWEFHSDREAFENDRRRRNELVLAGYTVLNFTWRQVSDDPEWVIDCITRALKR</sequence>
<dbReference type="Gene3D" id="3.40.960.10">
    <property type="entry name" value="VSR Endonuclease"/>
    <property type="match status" value="1"/>
</dbReference>
<dbReference type="InterPro" id="IPR011335">
    <property type="entry name" value="Restrct_endonuc-II-like"/>
</dbReference>
<dbReference type="InterPro" id="IPR007569">
    <property type="entry name" value="DUF559"/>
</dbReference>
<proteinExistence type="predicted"/>
<accession>A0A917SH24</accession>
<reference evidence="2" key="2">
    <citation type="submission" date="2020-09" db="EMBL/GenBank/DDBJ databases">
        <authorList>
            <person name="Sun Q."/>
            <person name="Zhou Y."/>
        </authorList>
    </citation>
    <scope>NUCLEOTIDE SEQUENCE</scope>
    <source>
        <strain evidence="2">CGMCC 4.7306</strain>
    </source>
</reference>
<dbReference type="RefSeq" id="WP_188897270.1">
    <property type="nucleotide sequence ID" value="NZ_BMMZ01000013.1"/>
</dbReference>
<evidence type="ECO:0000313" key="2">
    <source>
        <dbReference type="EMBL" id="GGL78214.1"/>
    </source>
</evidence>
<evidence type="ECO:0000313" key="3">
    <source>
        <dbReference type="Proteomes" id="UP000613840"/>
    </source>
</evidence>
<dbReference type="SUPFAM" id="SSF52980">
    <property type="entry name" value="Restriction endonuclease-like"/>
    <property type="match status" value="1"/>
</dbReference>
<gene>
    <name evidence="2" type="ORF">GCM10011575_40660</name>
</gene>
<feature type="domain" description="DUF559" evidence="1">
    <location>
        <begin position="188"/>
        <end position="286"/>
    </location>
</feature>
<evidence type="ECO:0000259" key="1">
    <source>
        <dbReference type="Pfam" id="PF04480"/>
    </source>
</evidence>
<name>A0A917SH24_9ACTN</name>
<dbReference type="AlphaFoldDB" id="A0A917SH24"/>
<comment type="caution">
    <text evidence="2">The sequence shown here is derived from an EMBL/GenBank/DDBJ whole genome shotgun (WGS) entry which is preliminary data.</text>
</comment>